<dbReference type="Gene3D" id="2.30.29.30">
    <property type="entry name" value="Pleckstrin-homology domain (PH domain)/Phosphotyrosine-binding domain (PTB)"/>
    <property type="match status" value="1"/>
</dbReference>
<evidence type="ECO:0000313" key="2">
    <source>
        <dbReference type="EMBL" id="KQK84745.1"/>
    </source>
</evidence>
<sequence>MMCASPVSTPIAEYDLKDVVYKVQGPRSHELLVLGAWDEPLLLSFEEEREAQKWWTIVSSSLREVQKGGGGI</sequence>
<dbReference type="EMBL" id="LMAW01000983">
    <property type="protein sequence ID" value="KQK84745.1"/>
    <property type="molecule type" value="Genomic_DNA"/>
</dbReference>
<dbReference type="Proteomes" id="UP000051836">
    <property type="component" value="Unassembled WGS sequence"/>
</dbReference>
<comment type="caution">
    <text evidence="2">The sequence shown here is derived from an EMBL/GenBank/DDBJ whole genome shotgun (WGS) entry which is preliminary data.</text>
</comment>
<keyword evidence="3" id="KW-1185">Reference proteome</keyword>
<protein>
    <recommendedName>
        <fullName evidence="1">Sharpin PH domain-containing protein</fullName>
    </recommendedName>
</protein>
<evidence type="ECO:0000259" key="1">
    <source>
        <dbReference type="Pfam" id="PF16764"/>
    </source>
</evidence>
<dbReference type="InterPro" id="IPR011993">
    <property type="entry name" value="PH-like_dom_sf"/>
</dbReference>
<organism evidence="2 3">
    <name type="scientific">Amazona aestiva</name>
    <name type="common">Blue-fronted Amazon parrot</name>
    <dbReference type="NCBI Taxonomy" id="12930"/>
    <lineage>
        <taxon>Eukaryota</taxon>
        <taxon>Metazoa</taxon>
        <taxon>Chordata</taxon>
        <taxon>Craniata</taxon>
        <taxon>Vertebrata</taxon>
        <taxon>Euteleostomi</taxon>
        <taxon>Archelosauria</taxon>
        <taxon>Archosauria</taxon>
        <taxon>Dinosauria</taxon>
        <taxon>Saurischia</taxon>
        <taxon>Theropoda</taxon>
        <taxon>Coelurosauria</taxon>
        <taxon>Aves</taxon>
        <taxon>Neognathae</taxon>
        <taxon>Neoaves</taxon>
        <taxon>Telluraves</taxon>
        <taxon>Australaves</taxon>
        <taxon>Psittaciformes</taxon>
        <taxon>Psittacidae</taxon>
        <taxon>Amazona</taxon>
    </lineage>
</organism>
<proteinExistence type="predicted"/>
<dbReference type="Pfam" id="PF16764">
    <property type="entry name" value="Sharpin_PH"/>
    <property type="match status" value="1"/>
</dbReference>
<dbReference type="STRING" id="12930.A0A0Q3RGQ5"/>
<accession>A0A0Q3RGQ5</accession>
<reference evidence="2 3" key="1">
    <citation type="submission" date="2015-10" db="EMBL/GenBank/DDBJ databases">
        <authorList>
            <person name="Gilbert D.G."/>
        </authorList>
    </citation>
    <scope>NUCLEOTIDE SEQUENCE [LARGE SCALE GENOMIC DNA]</scope>
    <source>
        <strain evidence="2">FVVF132</strain>
    </source>
</reference>
<dbReference type="OrthoDB" id="261960at2759"/>
<evidence type="ECO:0000313" key="3">
    <source>
        <dbReference type="Proteomes" id="UP000051836"/>
    </source>
</evidence>
<feature type="domain" description="Sharpin PH" evidence="1">
    <location>
        <begin position="6"/>
        <end position="68"/>
    </location>
</feature>
<dbReference type="AlphaFoldDB" id="A0A0Q3RGQ5"/>
<dbReference type="InterPro" id="IPR031912">
    <property type="entry name" value="Sharpin_PH"/>
</dbReference>
<name>A0A0Q3RGQ5_AMAAE</name>
<gene>
    <name evidence="2" type="ORF">AAES_45759</name>
</gene>